<reference evidence="2 3" key="1">
    <citation type="submission" date="2017-11" db="EMBL/GenBank/DDBJ databases">
        <title>De novo assembly and phasing of dikaryotic genomes from two isolates of Puccinia coronata f. sp. avenae, the causal agent of oat crown rust.</title>
        <authorList>
            <person name="Miller M.E."/>
            <person name="Zhang Y."/>
            <person name="Omidvar V."/>
            <person name="Sperschneider J."/>
            <person name="Schwessinger B."/>
            <person name="Raley C."/>
            <person name="Palmer J.M."/>
            <person name="Garnica D."/>
            <person name="Upadhyaya N."/>
            <person name="Rathjen J."/>
            <person name="Taylor J.M."/>
            <person name="Park R.F."/>
            <person name="Dodds P.N."/>
            <person name="Hirsch C.D."/>
            <person name="Kianian S.F."/>
            <person name="Figueroa M."/>
        </authorList>
    </citation>
    <scope>NUCLEOTIDE SEQUENCE [LARGE SCALE GENOMIC DNA]</scope>
    <source>
        <strain evidence="2">12SD80</strain>
    </source>
</reference>
<evidence type="ECO:0000313" key="3">
    <source>
        <dbReference type="Proteomes" id="UP000235392"/>
    </source>
</evidence>
<feature type="region of interest" description="Disordered" evidence="1">
    <location>
        <begin position="212"/>
        <end position="254"/>
    </location>
</feature>
<protein>
    <submittedName>
        <fullName evidence="2">Uncharacterized protein</fullName>
    </submittedName>
</protein>
<feature type="compositionally biased region" description="Polar residues" evidence="1">
    <location>
        <begin position="20"/>
        <end position="31"/>
    </location>
</feature>
<feature type="compositionally biased region" description="Polar residues" evidence="1">
    <location>
        <begin position="1"/>
        <end position="11"/>
    </location>
</feature>
<sequence>MARTYHLSNKGQLKGPPRELNSSTNEQQEPPSTAGIAAPAIGNSPPSAYTLSPAALERLRQSQEQQALVDGADQYRLVGNGSNLPARDLQRAELQPAQLGVDEFEVAARDQQHAEKQGIVGFPDAKSTNNITQSTILALLSKIELVTTLALPSFVAPQSSPSLLATVPKNSQTLLVTGAQPEVPSSRLYPWPAAIERLCRASEKQSNILAGQLRSPQDKAKLPMNSPLEVSPGKIQQRWLQTSQSKSPIQWGNS</sequence>
<proteinExistence type="predicted"/>
<accession>A0A2N5RXM2</accession>
<organism evidence="2 3">
    <name type="scientific">Puccinia coronata f. sp. avenae</name>
    <dbReference type="NCBI Taxonomy" id="200324"/>
    <lineage>
        <taxon>Eukaryota</taxon>
        <taxon>Fungi</taxon>
        <taxon>Dikarya</taxon>
        <taxon>Basidiomycota</taxon>
        <taxon>Pucciniomycotina</taxon>
        <taxon>Pucciniomycetes</taxon>
        <taxon>Pucciniales</taxon>
        <taxon>Pucciniaceae</taxon>
        <taxon>Puccinia</taxon>
    </lineage>
</organism>
<feature type="region of interest" description="Disordered" evidence="1">
    <location>
        <begin position="1"/>
        <end position="49"/>
    </location>
</feature>
<dbReference type="EMBL" id="PGCI01001298">
    <property type="protein sequence ID" value="PLW05741.1"/>
    <property type="molecule type" value="Genomic_DNA"/>
</dbReference>
<dbReference type="Proteomes" id="UP000235392">
    <property type="component" value="Unassembled WGS sequence"/>
</dbReference>
<gene>
    <name evidence="2" type="ORF">PCASD_25757</name>
</gene>
<name>A0A2N5RXM2_9BASI</name>
<comment type="caution">
    <text evidence="2">The sequence shown here is derived from an EMBL/GenBank/DDBJ whole genome shotgun (WGS) entry which is preliminary data.</text>
</comment>
<evidence type="ECO:0000313" key="2">
    <source>
        <dbReference type="EMBL" id="PLW05741.1"/>
    </source>
</evidence>
<dbReference type="AlphaFoldDB" id="A0A2N5RXM2"/>
<feature type="compositionally biased region" description="Polar residues" evidence="1">
    <location>
        <begin position="238"/>
        <end position="254"/>
    </location>
</feature>
<evidence type="ECO:0000256" key="1">
    <source>
        <dbReference type="SAM" id="MobiDB-lite"/>
    </source>
</evidence>